<comment type="cofactor">
    <cofactor evidence="1">
        <name>Zn(2+)</name>
        <dbReference type="ChEBI" id="CHEBI:29105"/>
    </cofactor>
</comment>
<dbReference type="GO" id="GO:0046872">
    <property type="term" value="F:metal ion binding"/>
    <property type="evidence" value="ECO:0007669"/>
    <property type="project" value="UniProtKB-KW"/>
</dbReference>
<dbReference type="InterPro" id="IPR051607">
    <property type="entry name" value="Metallo-dep_hydrolases"/>
</dbReference>
<reference evidence="7 8" key="1">
    <citation type="journal article" date="2019" name="Mol. Biol. Evol.">
        <title>Blast fungal genomes show frequent chromosomal changes, gene gains and losses, and effector gene turnover.</title>
        <authorList>
            <person name="Gomez Luciano L.B."/>
            <person name="Jason Tsai I."/>
            <person name="Chuma I."/>
            <person name="Tosa Y."/>
            <person name="Chen Y.H."/>
            <person name="Li J.Y."/>
            <person name="Li M.Y."/>
            <person name="Jade Lu M.Y."/>
            <person name="Nakayashiki H."/>
            <person name="Li W.H."/>
        </authorList>
    </citation>
    <scope>NUCLEOTIDE SEQUENCE [LARGE SCALE GENOMIC DNA]</scope>
    <source>
        <strain evidence="7">MZ5-1-6</strain>
    </source>
</reference>
<evidence type="ECO:0000256" key="4">
    <source>
        <dbReference type="ARBA" id="ARBA00022833"/>
    </source>
</evidence>
<keyword evidence="3" id="KW-0378">Hydrolase</keyword>
<keyword evidence="2" id="KW-0479">Metal-binding</keyword>
<keyword evidence="4" id="KW-0862">Zinc</keyword>
<protein>
    <recommendedName>
        <fullName evidence="6">Amidohydrolase-related domain-containing protein</fullName>
    </recommendedName>
</protein>
<evidence type="ECO:0000313" key="8">
    <source>
        <dbReference type="Proteomes" id="UP000294847"/>
    </source>
</evidence>
<feature type="domain" description="Amidohydrolase-related" evidence="6">
    <location>
        <begin position="79"/>
        <end position="434"/>
    </location>
</feature>
<dbReference type="InterPro" id="IPR011059">
    <property type="entry name" value="Metal-dep_hydrolase_composite"/>
</dbReference>
<proteinExistence type="predicted"/>
<keyword evidence="5" id="KW-0732">Signal</keyword>
<dbReference type="Gene3D" id="2.30.40.10">
    <property type="entry name" value="Urease, subunit C, domain 1"/>
    <property type="match status" value="1"/>
</dbReference>
<dbReference type="Pfam" id="PF01979">
    <property type="entry name" value="Amidohydro_1"/>
    <property type="match status" value="1"/>
</dbReference>
<dbReference type="AlphaFoldDB" id="A0A4P7MTW8"/>
<evidence type="ECO:0000256" key="3">
    <source>
        <dbReference type="ARBA" id="ARBA00022801"/>
    </source>
</evidence>
<evidence type="ECO:0000256" key="5">
    <source>
        <dbReference type="SAM" id="SignalP"/>
    </source>
</evidence>
<sequence>MRQATVAATLALLGSASAASTLFNGGTIVAFDAETQGLRVVRNGSLLVTDDRIAGIYTSPPAAQQNSSSIEVVDASGKIITPGFIDTHRHGWQTAFKTLGSNTSLTEYFGRYGEFASASHWDADDVYASQLAGLYEAANAGVTTSLDHAHSTWDKATSEAGLKASVDSGSRVFYAFTFHNTTASEIPELLQVFRDIADEGYYQGSPTTLGIAYDAWGPDPNRAEIDSIMQLTEDYNISVITTHSLGGPWGITNSPSDVAALDYLNISTPIVFSHASFLAAGDATLLRETNQHISITPESEMHYGHTHPNSHLIQDQAALGVDTHFTFSTDILTQARIWLQQARYDESEKVLDEWRLPLNNPMSTDQAFLLATRSGGLALHRDDLGVIREGAKADLVVWDGESPAMLGWLDPVAAVILHASVGDIESVMVDGKWVKKDRKLVVGDYADVKRRFLATAKKIQDIWVDTPLPTPEELQSMFPFPLVRADQLDVQRGEGNGYGENHFE</sequence>
<dbReference type="InterPro" id="IPR006680">
    <property type="entry name" value="Amidohydro-rel"/>
</dbReference>
<accession>A0A4P7MTW8</accession>
<dbReference type="EMBL" id="CP034204">
    <property type="protein sequence ID" value="QBZ53667.1"/>
    <property type="molecule type" value="Genomic_DNA"/>
</dbReference>
<gene>
    <name evidence="7" type="ORF">PoMZ_09355</name>
</gene>
<dbReference type="Gene3D" id="3.20.20.140">
    <property type="entry name" value="Metal-dependent hydrolases"/>
    <property type="match status" value="1"/>
</dbReference>
<dbReference type="Proteomes" id="UP000294847">
    <property type="component" value="Chromosome 1"/>
</dbReference>
<feature type="signal peptide" evidence="5">
    <location>
        <begin position="1"/>
        <end position="18"/>
    </location>
</feature>
<evidence type="ECO:0000313" key="7">
    <source>
        <dbReference type="EMBL" id="QBZ53667.1"/>
    </source>
</evidence>
<name>A0A4P7MTW8_PYROR</name>
<dbReference type="GO" id="GO:0005829">
    <property type="term" value="C:cytosol"/>
    <property type="evidence" value="ECO:0007669"/>
    <property type="project" value="TreeGrafter"/>
</dbReference>
<dbReference type="GO" id="GO:0019239">
    <property type="term" value="F:deaminase activity"/>
    <property type="evidence" value="ECO:0007669"/>
    <property type="project" value="TreeGrafter"/>
</dbReference>
<evidence type="ECO:0000259" key="6">
    <source>
        <dbReference type="Pfam" id="PF01979"/>
    </source>
</evidence>
<evidence type="ECO:0000256" key="1">
    <source>
        <dbReference type="ARBA" id="ARBA00001947"/>
    </source>
</evidence>
<evidence type="ECO:0000256" key="2">
    <source>
        <dbReference type="ARBA" id="ARBA00022723"/>
    </source>
</evidence>
<dbReference type="SUPFAM" id="SSF51338">
    <property type="entry name" value="Composite domain of metallo-dependent hydrolases"/>
    <property type="match status" value="1"/>
</dbReference>
<feature type="chain" id="PRO_5020598516" description="Amidohydrolase-related domain-containing protein" evidence="5">
    <location>
        <begin position="19"/>
        <end position="504"/>
    </location>
</feature>
<organism evidence="7 8">
    <name type="scientific">Pyricularia oryzae</name>
    <name type="common">Rice blast fungus</name>
    <name type="synonym">Magnaporthe oryzae</name>
    <dbReference type="NCBI Taxonomy" id="318829"/>
    <lineage>
        <taxon>Eukaryota</taxon>
        <taxon>Fungi</taxon>
        <taxon>Dikarya</taxon>
        <taxon>Ascomycota</taxon>
        <taxon>Pezizomycotina</taxon>
        <taxon>Sordariomycetes</taxon>
        <taxon>Sordariomycetidae</taxon>
        <taxon>Magnaporthales</taxon>
        <taxon>Pyriculariaceae</taxon>
        <taxon>Pyricularia</taxon>
    </lineage>
</organism>
<dbReference type="PANTHER" id="PTHR11271">
    <property type="entry name" value="GUANINE DEAMINASE"/>
    <property type="match status" value="1"/>
</dbReference>
<dbReference type="SUPFAM" id="SSF51556">
    <property type="entry name" value="Metallo-dependent hydrolases"/>
    <property type="match status" value="1"/>
</dbReference>
<dbReference type="PANTHER" id="PTHR11271:SF37">
    <property type="entry name" value="FAMILY PROTEIN, PUTATIVE (AFU_ORTHOLOGUE AFUA_4G00460)-RELATED"/>
    <property type="match status" value="1"/>
</dbReference>
<dbReference type="InterPro" id="IPR032466">
    <property type="entry name" value="Metal_Hydrolase"/>
</dbReference>